<comment type="caution">
    <text evidence="1">The sequence shown here is derived from an EMBL/GenBank/DDBJ whole genome shotgun (WGS) entry which is preliminary data.</text>
</comment>
<sequence length="111" mass="12906">MERIHCLMTSSFSDKLLPKKGFPGELVCLKNHKYRIRLLHSNPFLDDDGLIRVGGSLNELYMSSCNSFLITSYHKANNITRTSRYSLEYWQLFILLDKDSGFLTAERVQEK</sequence>
<dbReference type="EMBL" id="JABFTP020000144">
    <property type="protein sequence ID" value="KAL3281780.1"/>
    <property type="molecule type" value="Genomic_DNA"/>
</dbReference>
<dbReference type="AlphaFoldDB" id="A0ABD2NUD7"/>
<dbReference type="Proteomes" id="UP001516400">
    <property type="component" value="Unassembled WGS sequence"/>
</dbReference>
<accession>A0ABD2NUD7</accession>
<gene>
    <name evidence="1" type="ORF">HHI36_004981</name>
</gene>
<proteinExistence type="predicted"/>
<evidence type="ECO:0000313" key="1">
    <source>
        <dbReference type="EMBL" id="KAL3281780.1"/>
    </source>
</evidence>
<organism evidence="1 2">
    <name type="scientific">Cryptolaemus montrouzieri</name>
    <dbReference type="NCBI Taxonomy" id="559131"/>
    <lineage>
        <taxon>Eukaryota</taxon>
        <taxon>Metazoa</taxon>
        <taxon>Ecdysozoa</taxon>
        <taxon>Arthropoda</taxon>
        <taxon>Hexapoda</taxon>
        <taxon>Insecta</taxon>
        <taxon>Pterygota</taxon>
        <taxon>Neoptera</taxon>
        <taxon>Endopterygota</taxon>
        <taxon>Coleoptera</taxon>
        <taxon>Polyphaga</taxon>
        <taxon>Cucujiformia</taxon>
        <taxon>Coccinelloidea</taxon>
        <taxon>Coccinellidae</taxon>
        <taxon>Scymninae</taxon>
        <taxon>Scymnini</taxon>
        <taxon>Cryptolaemus</taxon>
    </lineage>
</organism>
<reference evidence="1 2" key="1">
    <citation type="journal article" date="2021" name="BMC Biol.">
        <title>Horizontally acquired antibacterial genes associated with adaptive radiation of ladybird beetles.</title>
        <authorList>
            <person name="Li H.S."/>
            <person name="Tang X.F."/>
            <person name="Huang Y.H."/>
            <person name="Xu Z.Y."/>
            <person name="Chen M.L."/>
            <person name="Du X.Y."/>
            <person name="Qiu B.Y."/>
            <person name="Chen P.T."/>
            <person name="Zhang W."/>
            <person name="Slipinski A."/>
            <person name="Escalona H.E."/>
            <person name="Waterhouse R.M."/>
            <person name="Zwick A."/>
            <person name="Pang H."/>
        </authorList>
    </citation>
    <scope>NUCLEOTIDE SEQUENCE [LARGE SCALE GENOMIC DNA]</scope>
    <source>
        <strain evidence="1">SYSU2018</strain>
    </source>
</reference>
<evidence type="ECO:0000313" key="2">
    <source>
        <dbReference type="Proteomes" id="UP001516400"/>
    </source>
</evidence>
<name>A0ABD2NUD7_9CUCU</name>
<protein>
    <submittedName>
        <fullName evidence="1">Uncharacterized protein</fullName>
    </submittedName>
</protein>
<keyword evidence="2" id="KW-1185">Reference proteome</keyword>